<dbReference type="EMBL" id="JACHHN010000002">
    <property type="protein sequence ID" value="MBB5190749.1"/>
    <property type="molecule type" value="Genomic_DNA"/>
</dbReference>
<evidence type="ECO:0000259" key="4">
    <source>
        <dbReference type="PROSITE" id="PS50110"/>
    </source>
</evidence>
<sequence>MARILIIEDSPLNMLLTVRILTSANHVTLEATSAAEGIDIARSALPEVILMDMHLPDMDGIAATRVLKTDPLTQAIPIIALTADAMKGDREKALACGCDEYVEKPVHYKYLLLVITRFTNSV</sequence>
<dbReference type="SUPFAM" id="SSF52172">
    <property type="entry name" value="CheY-like"/>
    <property type="match status" value="1"/>
</dbReference>
<dbReference type="PANTHER" id="PTHR45339:SF1">
    <property type="entry name" value="HYBRID SIGNAL TRANSDUCTION HISTIDINE KINASE J"/>
    <property type="match status" value="1"/>
</dbReference>
<dbReference type="RefSeq" id="WP_184099028.1">
    <property type="nucleotide sequence ID" value="NZ_JACHHN010000002.1"/>
</dbReference>
<keyword evidence="2" id="KW-0902">Two-component regulatory system</keyword>
<dbReference type="SMART" id="SM00448">
    <property type="entry name" value="REC"/>
    <property type="match status" value="1"/>
</dbReference>
<evidence type="ECO:0000256" key="1">
    <source>
        <dbReference type="ARBA" id="ARBA00022553"/>
    </source>
</evidence>
<evidence type="ECO:0000256" key="3">
    <source>
        <dbReference type="PROSITE-ProRule" id="PRU00169"/>
    </source>
</evidence>
<keyword evidence="6" id="KW-1185">Reference proteome</keyword>
<dbReference type="AlphaFoldDB" id="A0A840RBD9"/>
<protein>
    <submittedName>
        <fullName evidence="5">Two-component system cell cycle response regulator DivK</fullName>
    </submittedName>
</protein>
<gene>
    <name evidence="5" type="ORF">HNQ50_001471</name>
</gene>
<evidence type="ECO:0000313" key="5">
    <source>
        <dbReference type="EMBL" id="MBB5190749.1"/>
    </source>
</evidence>
<keyword evidence="1 3" id="KW-0597">Phosphoprotein</keyword>
<dbReference type="InterPro" id="IPR011006">
    <property type="entry name" value="CheY-like_superfamily"/>
</dbReference>
<dbReference type="GO" id="GO:0000160">
    <property type="term" value="P:phosphorelay signal transduction system"/>
    <property type="evidence" value="ECO:0007669"/>
    <property type="project" value="UniProtKB-KW"/>
</dbReference>
<evidence type="ECO:0000313" key="6">
    <source>
        <dbReference type="Proteomes" id="UP000543030"/>
    </source>
</evidence>
<name>A0A840RBD9_9NEIS</name>
<accession>A0A840RBD9</accession>
<organism evidence="5 6">
    <name type="scientific">Silvimonas terrae</name>
    <dbReference type="NCBI Taxonomy" id="300266"/>
    <lineage>
        <taxon>Bacteria</taxon>
        <taxon>Pseudomonadati</taxon>
        <taxon>Pseudomonadota</taxon>
        <taxon>Betaproteobacteria</taxon>
        <taxon>Neisseriales</taxon>
        <taxon>Chitinibacteraceae</taxon>
        <taxon>Silvimonas</taxon>
    </lineage>
</organism>
<dbReference type="Gene3D" id="3.40.50.2300">
    <property type="match status" value="1"/>
</dbReference>
<comment type="caution">
    <text evidence="5">The sequence shown here is derived from an EMBL/GenBank/DDBJ whole genome shotgun (WGS) entry which is preliminary data.</text>
</comment>
<dbReference type="Proteomes" id="UP000543030">
    <property type="component" value="Unassembled WGS sequence"/>
</dbReference>
<proteinExistence type="predicted"/>
<evidence type="ECO:0000256" key="2">
    <source>
        <dbReference type="ARBA" id="ARBA00023012"/>
    </source>
</evidence>
<reference evidence="5 6" key="1">
    <citation type="submission" date="2020-08" db="EMBL/GenBank/DDBJ databases">
        <title>Genomic Encyclopedia of Type Strains, Phase IV (KMG-IV): sequencing the most valuable type-strain genomes for metagenomic binning, comparative biology and taxonomic classification.</title>
        <authorList>
            <person name="Goeker M."/>
        </authorList>
    </citation>
    <scope>NUCLEOTIDE SEQUENCE [LARGE SCALE GENOMIC DNA]</scope>
    <source>
        <strain evidence="5 6">DSM 18233</strain>
    </source>
</reference>
<dbReference type="PROSITE" id="PS50110">
    <property type="entry name" value="RESPONSE_REGULATORY"/>
    <property type="match status" value="1"/>
</dbReference>
<feature type="modified residue" description="4-aspartylphosphate" evidence="3">
    <location>
        <position position="52"/>
    </location>
</feature>
<dbReference type="PANTHER" id="PTHR45339">
    <property type="entry name" value="HYBRID SIGNAL TRANSDUCTION HISTIDINE KINASE J"/>
    <property type="match status" value="1"/>
</dbReference>
<dbReference type="InterPro" id="IPR001789">
    <property type="entry name" value="Sig_transdc_resp-reg_receiver"/>
</dbReference>
<feature type="domain" description="Response regulatory" evidence="4">
    <location>
        <begin position="3"/>
        <end position="119"/>
    </location>
</feature>
<dbReference type="Pfam" id="PF00072">
    <property type="entry name" value="Response_reg"/>
    <property type="match status" value="1"/>
</dbReference>